<dbReference type="SUPFAM" id="SSF51604">
    <property type="entry name" value="Enolase C-terminal domain-like"/>
    <property type="match status" value="1"/>
</dbReference>
<evidence type="ECO:0000256" key="3">
    <source>
        <dbReference type="ARBA" id="ARBA00022842"/>
    </source>
</evidence>
<evidence type="ECO:0000313" key="7">
    <source>
        <dbReference type="EMBL" id="MDY0882729.1"/>
    </source>
</evidence>
<comment type="cofactor">
    <cofactor evidence="5">
        <name>Mg(2+)</name>
        <dbReference type="ChEBI" id="CHEBI:18420"/>
    </cofactor>
    <text evidence="5">Binds 1 Mg(2+) ion per subunit.</text>
</comment>
<keyword evidence="4 5" id="KW-0413">Isomerase</keyword>
<evidence type="ECO:0000256" key="1">
    <source>
        <dbReference type="ARBA" id="ARBA00008031"/>
    </source>
</evidence>
<feature type="domain" description="Mandelate racemase/muconate lactonizing enzyme C-terminal" evidence="6">
    <location>
        <begin position="135"/>
        <end position="226"/>
    </location>
</feature>
<dbReference type="Pfam" id="PF13378">
    <property type="entry name" value="MR_MLE_C"/>
    <property type="match status" value="1"/>
</dbReference>
<evidence type="ECO:0000313" key="8">
    <source>
        <dbReference type="Proteomes" id="UP001279642"/>
    </source>
</evidence>
<dbReference type="SFLD" id="SFLDS00001">
    <property type="entry name" value="Enolase"/>
    <property type="match status" value="1"/>
</dbReference>
<keyword evidence="3 5" id="KW-0460">Magnesium</keyword>
<dbReference type="SFLD" id="SFLDG00180">
    <property type="entry name" value="muconate_cycloisomerase"/>
    <property type="match status" value="1"/>
</dbReference>
<keyword evidence="8" id="KW-1185">Reference proteome</keyword>
<dbReference type="EMBL" id="JAXCLW010000002">
    <property type="protein sequence ID" value="MDY0882729.1"/>
    <property type="molecule type" value="Genomic_DNA"/>
</dbReference>
<reference evidence="7 8" key="1">
    <citation type="journal article" date="2016" name="Antonie Van Leeuwenhoek">
        <title>Dongia soli sp. nov., isolated from soil from Dokdo, Korea.</title>
        <authorList>
            <person name="Kim D.U."/>
            <person name="Lee H."/>
            <person name="Kim H."/>
            <person name="Kim S.G."/>
            <person name="Ka J.O."/>
        </authorList>
    </citation>
    <scope>NUCLEOTIDE SEQUENCE [LARGE SCALE GENOMIC DNA]</scope>
    <source>
        <strain evidence="7 8">D78</strain>
    </source>
</reference>
<dbReference type="Gene3D" id="3.20.20.120">
    <property type="entry name" value="Enolase-like C-terminal domain"/>
    <property type="match status" value="1"/>
</dbReference>
<proteinExistence type="inferred from homology"/>
<dbReference type="InterPro" id="IPR036849">
    <property type="entry name" value="Enolase-like_C_sf"/>
</dbReference>
<dbReference type="CDD" id="cd03319">
    <property type="entry name" value="L-Ala-DL-Glu_epimerase"/>
    <property type="match status" value="1"/>
</dbReference>
<protein>
    <recommendedName>
        <fullName evidence="5">Dipeptide epimerase</fullName>
        <ecNumber evidence="5">5.1.1.-</ecNumber>
    </recommendedName>
</protein>
<dbReference type="SUPFAM" id="SSF54826">
    <property type="entry name" value="Enolase N-terminal domain-like"/>
    <property type="match status" value="1"/>
</dbReference>
<evidence type="ECO:0000256" key="4">
    <source>
        <dbReference type="ARBA" id="ARBA00023235"/>
    </source>
</evidence>
<accession>A0ABU5EAB1</accession>
<dbReference type="InterPro" id="IPR029065">
    <property type="entry name" value="Enolase_C-like"/>
</dbReference>
<dbReference type="InterPro" id="IPR013341">
    <property type="entry name" value="Mandelate_racemase_N_dom"/>
</dbReference>
<dbReference type="SFLD" id="SFLDF00010">
    <property type="entry name" value="dipeptide_epimerase"/>
    <property type="match status" value="1"/>
</dbReference>
<dbReference type="InterPro" id="IPR029017">
    <property type="entry name" value="Enolase-like_N"/>
</dbReference>
<keyword evidence="2 5" id="KW-0479">Metal-binding</keyword>
<gene>
    <name evidence="7" type="primary">dgcA</name>
    <name evidence="7" type="ORF">SMD27_07735</name>
</gene>
<dbReference type="PANTHER" id="PTHR48073:SF2">
    <property type="entry name" value="O-SUCCINYLBENZOATE SYNTHASE"/>
    <property type="match status" value="1"/>
</dbReference>
<sequence>MTQQQSRRLTVRHETWPIAGTFTISRGSKTSAEVVVVELTEDNVAGRGECVPYARYGESIAQVMAQIESCQAALESGADRQVVADLLPAGAARNAVDCTLWDLEAKKQKKPVWKLARLKEPRPLMTAYTISLAAPDEMALNAAKNLHRPLLKLKLSGAQDLERVQAVSFAAPQSRLIVDANEGWSIEDYKKLAPQLRALNVILIEQPFPADDDDALRDLEKPIPVCADEACHDRAGLERLVGKYQAVNIKLDKTGGLTEALALAKAAQEQGFQIMVGSMVGTSLGMAPAFLVGQQASLIDLDGPLLLAEDRPAGFAYTGSLMQPASRELWG</sequence>
<dbReference type="SMART" id="SM00922">
    <property type="entry name" value="MR_MLE"/>
    <property type="match status" value="1"/>
</dbReference>
<dbReference type="EC" id="5.1.1.-" evidence="5"/>
<dbReference type="PANTHER" id="PTHR48073">
    <property type="entry name" value="O-SUCCINYLBENZOATE SYNTHASE-RELATED"/>
    <property type="match status" value="1"/>
</dbReference>
<dbReference type="Pfam" id="PF02746">
    <property type="entry name" value="MR_MLE_N"/>
    <property type="match status" value="1"/>
</dbReference>
<dbReference type="RefSeq" id="WP_320507793.1">
    <property type="nucleotide sequence ID" value="NZ_JAXCLW010000002.1"/>
</dbReference>
<dbReference type="Gene3D" id="3.30.390.10">
    <property type="entry name" value="Enolase-like, N-terminal domain"/>
    <property type="match status" value="1"/>
</dbReference>
<comment type="caution">
    <text evidence="7">The sequence shown here is derived from an EMBL/GenBank/DDBJ whole genome shotgun (WGS) entry which is preliminary data.</text>
</comment>
<dbReference type="InterPro" id="IPR013342">
    <property type="entry name" value="Mandelate_racemase_C"/>
</dbReference>
<dbReference type="InterPro" id="IPR034603">
    <property type="entry name" value="Dipeptide_epimerase"/>
</dbReference>
<dbReference type="NCBIfam" id="NF042940">
    <property type="entry name" value="racemase_DgcA"/>
    <property type="match status" value="1"/>
</dbReference>
<evidence type="ECO:0000256" key="2">
    <source>
        <dbReference type="ARBA" id="ARBA00022723"/>
    </source>
</evidence>
<evidence type="ECO:0000256" key="5">
    <source>
        <dbReference type="RuleBase" id="RU366006"/>
    </source>
</evidence>
<name>A0ABU5EAB1_9PROT</name>
<organism evidence="7 8">
    <name type="scientific">Dongia soli</name>
    <dbReference type="NCBI Taxonomy" id="600628"/>
    <lineage>
        <taxon>Bacteria</taxon>
        <taxon>Pseudomonadati</taxon>
        <taxon>Pseudomonadota</taxon>
        <taxon>Alphaproteobacteria</taxon>
        <taxon>Rhodospirillales</taxon>
        <taxon>Dongiaceae</taxon>
        <taxon>Dongia</taxon>
    </lineage>
</organism>
<dbReference type="Proteomes" id="UP001279642">
    <property type="component" value="Unassembled WGS sequence"/>
</dbReference>
<comment type="similarity">
    <text evidence="1 5">Belongs to the mandelate racemase/muconate lactonizing enzyme family.</text>
</comment>
<evidence type="ECO:0000259" key="6">
    <source>
        <dbReference type="SMART" id="SM00922"/>
    </source>
</evidence>